<accession>A0ABV6HN26</accession>
<comment type="caution">
    <text evidence="1">The sequence shown here is derived from an EMBL/GenBank/DDBJ whole genome shotgun (WGS) entry which is preliminary data.</text>
</comment>
<proteinExistence type="predicted"/>
<name>A0ABV6HN26_9SPHI</name>
<reference evidence="1 2" key="1">
    <citation type="submission" date="2024-09" db="EMBL/GenBank/DDBJ databases">
        <authorList>
            <person name="Sun Q."/>
            <person name="Mori K."/>
        </authorList>
    </citation>
    <scope>NUCLEOTIDE SEQUENCE [LARGE SCALE GENOMIC DNA]</scope>
    <source>
        <strain evidence="1 2">CCM 7765</strain>
    </source>
</reference>
<evidence type="ECO:0000313" key="2">
    <source>
        <dbReference type="Proteomes" id="UP001589774"/>
    </source>
</evidence>
<evidence type="ECO:0008006" key="3">
    <source>
        <dbReference type="Google" id="ProtNLM"/>
    </source>
</evidence>
<organism evidence="1 2">
    <name type="scientific">Olivibacter oleidegradans</name>
    <dbReference type="NCBI Taxonomy" id="760123"/>
    <lineage>
        <taxon>Bacteria</taxon>
        <taxon>Pseudomonadati</taxon>
        <taxon>Bacteroidota</taxon>
        <taxon>Sphingobacteriia</taxon>
        <taxon>Sphingobacteriales</taxon>
        <taxon>Sphingobacteriaceae</taxon>
        <taxon>Olivibacter</taxon>
    </lineage>
</organism>
<keyword evidence="2" id="KW-1185">Reference proteome</keyword>
<dbReference type="Proteomes" id="UP001589774">
    <property type="component" value="Unassembled WGS sequence"/>
</dbReference>
<dbReference type="RefSeq" id="WP_130855303.1">
    <property type="nucleotide sequence ID" value="NZ_JBHLWO010000002.1"/>
</dbReference>
<evidence type="ECO:0000313" key="1">
    <source>
        <dbReference type="EMBL" id="MFC0320111.1"/>
    </source>
</evidence>
<gene>
    <name evidence="1" type="ORF">ACFFI0_17435</name>
</gene>
<dbReference type="EMBL" id="JBHLWO010000002">
    <property type="protein sequence ID" value="MFC0320111.1"/>
    <property type="molecule type" value="Genomic_DNA"/>
</dbReference>
<protein>
    <recommendedName>
        <fullName evidence="3">Tetratricopeptide repeat protein</fullName>
    </recommendedName>
</protein>
<sequence length="495" mass="59077">MLKLELEKLIGGLSVSERKQFKQHCAGQRAHKEYVALFDLLTQYRVAPDQQAESLFAARFPGKSFENTAAYLYKVLSNMLIQTRIEQDTWYARYQALMKARLCFERSLPSMALKELKKARKLAIEAEDPYIQYQSLRMELGYLTDIGLPDVPEQTLVDQQMLGRNLLRIMQQIHEHQSLYQLLTQRLNHDHELVSQDQKKITDLVLSELSITNRGMRHQFESKKVHLLFQSFFFIRTGEYHAALKMFKELNTLIEAHENMWNFPPYDYLSALRGILDSLRTIGYYVEMQYFIHRVDKLSQGAYPEHFIREASQTHHVYRLNMLTQLRKDEEALQLVLSLKKQQLLKNNFYYRDEHNALLFFTALAYFQQGRWSDANQYLQLALREREVSSQLIYRSTWLLHLLVHMELDNLEYLHYEIRTYKRAFSKQGGMFKIEKFIFKLVQLDPGRCSMPKRKAIAEKWFTQLDDLRLDKRERQLLKYADFIDWIKRKIEDKP</sequence>